<dbReference type="InterPro" id="IPR013083">
    <property type="entry name" value="Znf_RING/FYVE/PHD"/>
</dbReference>
<evidence type="ECO:0000313" key="7">
    <source>
        <dbReference type="Proteomes" id="UP000077315"/>
    </source>
</evidence>
<protein>
    <recommendedName>
        <fullName evidence="5">RING-type domain-containing protein</fullName>
    </recommendedName>
</protein>
<dbReference type="OrthoDB" id="8062037at2759"/>
<dbReference type="GeneID" id="29002127"/>
<dbReference type="PROSITE" id="PS50089">
    <property type="entry name" value="ZF_RING_2"/>
    <property type="match status" value="1"/>
</dbReference>
<proteinExistence type="predicted"/>
<dbReference type="InterPro" id="IPR001841">
    <property type="entry name" value="Znf_RING"/>
</dbReference>
<accession>A0A167LQE4</accession>
<dbReference type="GO" id="GO:0061630">
    <property type="term" value="F:ubiquitin protein ligase activity"/>
    <property type="evidence" value="ECO:0007669"/>
    <property type="project" value="TreeGrafter"/>
</dbReference>
<evidence type="ECO:0000259" key="5">
    <source>
        <dbReference type="PROSITE" id="PS50089"/>
    </source>
</evidence>
<gene>
    <name evidence="6" type="ORF">PHYBLDRAFT_64026</name>
</gene>
<dbReference type="GO" id="GO:0008270">
    <property type="term" value="F:zinc ion binding"/>
    <property type="evidence" value="ECO:0007669"/>
    <property type="project" value="UniProtKB-KW"/>
</dbReference>
<keyword evidence="2 4" id="KW-0863">Zinc-finger</keyword>
<dbReference type="RefSeq" id="XP_018288939.1">
    <property type="nucleotide sequence ID" value="XM_018441221.1"/>
</dbReference>
<organism evidence="6 7">
    <name type="scientific">Phycomyces blakesleeanus (strain ATCC 8743b / DSM 1359 / FGSC 10004 / NBRC 33097 / NRRL 1555)</name>
    <dbReference type="NCBI Taxonomy" id="763407"/>
    <lineage>
        <taxon>Eukaryota</taxon>
        <taxon>Fungi</taxon>
        <taxon>Fungi incertae sedis</taxon>
        <taxon>Mucoromycota</taxon>
        <taxon>Mucoromycotina</taxon>
        <taxon>Mucoromycetes</taxon>
        <taxon>Mucorales</taxon>
        <taxon>Phycomycetaceae</taxon>
        <taxon>Phycomyces</taxon>
    </lineage>
</organism>
<reference evidence="7" key="1">
    <citation type="submission" date="2015-06" db="EMBL/GenBank/DDBJ databases">
        <title>Expansion of signal transduction pathways in fungi by whole-genome duplication.</title>
        <authorList>
            <consortium name="DOE Joint Genome Institute"/>
            <person name="Corrochano L.M."/>
            <person name="Kuo A."/>
            <person name="Marcet-Houben M."/>
            <person name="Polaino S."/>
            <person name="Salamov A."/>
            <person name="Villalobos J.M."/>
            <person name="Alvarez M.I."/>
            <person name="Avalos J."/>
            <person name="Benito E.P."/>
            <person name="Benoit I."/>
            <person name="Burger G."/>
            <person name="Camino L.P."/>
            <person name="Canovas D."/>
            <person name="Cerda-Olmedo E."/>
            <person name="Cheng J.-F."/>
            <person name="Dominguez A."/>
            <person name="Elias M."/>
            <person name="Eslava A.P."/>
            <person name="Glaser F."/>
            <person name="Grimwood J."/>
            <person name="Gutierrez G."/>
            <person name="Heitman J."/>
            <person name="Henrissat B."/>
            <person name="Iturriaga E.A."/>
            <person name="Lang B.F."/>
            <person name="Lavin J.L."/>
            <person name="Lee S."/>
            <person name="Li W."/>
            <person name="Lindquist E."/>
            <person name="Lopez-Garcia S."/>
            <person name="Luque E.M."/>
            <person name="Marcos A.T."/>
            <person name="Martin J."/>
            <person name="McCluskey K."/>
            <person name="Medina H.R."/>
            <person name="Miralles-Duran A."/>
            <person name="Miyazaki A."/>
            <person name="Munoz-Torres E."/>
            <person name="Oguiza J.A."/>
            <person name="Ohm R."/>
            <person name="Olmedo M."/>
            <person name="Orejas M."/>
            <person name="Ortiz-Castellanos L."/>
            <person name="Pisabarro A.G."/>
            <person name="Rodriguez-Romero J."/>
            <person name="Ruiz-Herrera J."/>
            <person name="Ruiz-Vazquez R."/>
            <person name="Sanz C."/>
            <person name="Schackwitz W."/>
            <person name="Schmutz J."/>
            <person name="Shahriari M."/>
            <person name="Shelest E."/>
            <person name="Silva-Franco F."/>
            <person name="Soanes D."/>
            <person name="Syed K."/>
            <person name="Tagua V.G."/>
            <person name="Talbot N.J."/>
            <person name="Thon M."/>
            <person name="De vries R.P."/>
            <person name="Wiebenga A."/>
            <person name="Yadav J.S."/>
            <person name="Braun E.L."/>
            <person name="Baker S."/>
            <person name="Garre V."/>
            <person name="Horwitz B."/>
            <person name="Torres-Martinez S."/>
            <person name="Idnurm A."/>
            <person name="Herrera-Estrella A."/>
            <person name="Gabaldon T."/>
            <person name="Grigoriev I.V."/>
        </authorList>
    </citation>
    <scope>NUCLEOTIDE SEQUENCE [LARGE SCALE GENOMIC DNA]</scope>
    <source>
        <strain evidence="7">NRRL 1555(-)</strain>
    </source>
</reference>
<sequence length="213" mass="24630">MASYFDDLNIKHNDRKKPRYDANLDDFMAPSGSSHVQPVESMQQMLQTATFFDQFRQQMANQGNADQEQFLDNIVSQLLEESQSEAKGPPPASQRFIANLPTVNKRSLDKEETCIICKDILYTSSTKVTRMPCGHHFDEDCLVPWLSLHHTCPLCRHKVESEQVAKEEEEEESRGWMYGTTVMAYGITLSIMKPLLAFRSLYHYNLFLKNTYY</sequence>
<evidence type="ECO:0000256" key="2">
    <source>
        <dbReference type="ARBA" id="ARBA00022771"/>
    </source>
</evidence>
<dbReference type="STRING" id="763407.A0A167LQE4"/>
<dbReference type="GO" id="GO:0016567">
    <property type="term" value="P:protein ubiquitination"/>
    <property type="evidence" value="ECO:0007669"/>
    <property type="project" value="TreeGrafter"/>
</dbReference>
<dbReference type="VEuPathDB" id="FungiDB:PHYBLDRAFT_64026"/>
<dbReference type="Proteomes" id="UP000077315">
    <property type="component" value="Unassembled WGS sequence"/>
</dbReference>
<evidence type="ECO:0000256" key="3">
    <source>
        <dbReference type="ARBA" id="ARBA00022833"/>
    </source>
</evidence>
<dbReference type="InParanoid" id="A0A167LQE4"/>
<evidence type="ECO:0000313" key="6">
    <source>
        <dbReference type="EMBL" id="OAD70899.1"/>
    </source>
</evidence>
<dbReference type="PANTHER" id="PTHR15710:SF217">
    <property type="entry name" value="E3 UBIQUITIN-PROTEIN LIGASE RDUF2"/>
    <property type="match status" value="1"/>
</dbReference>
<dbReference type="SMART" id="SM00184">
    <property type="entry name" value="RING"/>
    <property type="match status" value="1"/>
</dbReference>
<dbReference type="SUPFAM" id="SSF57850">
    <property type="entry name" value="RING/U-box"/>
    <property type="match status" value="1"/>
</dbReference>
<dbReference type="Gene3D" id="3.30.40.10">
    <property type="entry name" value="Zinc/RING finger domain, C3HC4 (zinc finger)"/>
    <property type="match status" value="1"/>
</dbReference>
<dbReference type="GO" id="GO:0005737">
    <property type="term" value="C:cytoplasm"/>
    <property type="evidence" value="ECO:0007669"/>
    <property type="project" value="TreeGrafter"/>
</dbReference>
<dbReference type="Pfam" id="PF13639">
    <property type="entry name" value="zf-RING_2"/>
    <property type="match status" value="1"/>
</dbReference>
<evidence type="ECO:0000256" key="4">
    <source>
        <dbReference type="PROSITE-ProRule" id="PRU00175"/>
    </source>
</evidence>
<feature type="domain" description="RING-type" evidence="5">
    <location>
        <begin position="114"/>
        <end position="156"/>
    </location>
</feature>
<keyword evidence="7" id="KW-1185">Reference proteome</keyword>
<evidence type="ECO:0000256" key="1">
    <source>
        <dbReference type="ARBA" id="ARBA00022723"/>
    </source>
</evidence>
<name>A0A167LQE4_PHYB8</name>
<dbReference type="AlphaFoldDB" id="A0A167LQE4"/>
<dbReference type="PANTHER" id="PTHR15710">
    <property type="entry name" value="E3 UBIQUITIN-PROTEIN LIGASE PRAJA"/>
    <property type="match status" value="1"/>
</dbReference>
<dbReference type="EMBL" id="KV440987">
    <property type="protein sequence ID" value="OAD70899.1"/>
    <property type="molecule type" value="Genomic_DNA"/>
</dbReference>
<keyword evidence="1" id="KW-0479">Metal-binding</keyword>
<keyword evidence="3" id="KW-0862">Zinc</keyword>